<dbReference type="EMBL" id="BGPR01009040">
    <property type="protein sequence ID" value="GBN37567.1"/>
    <property type="molecule type" value="Genomic_DNA"/>
</dbReference>
<keyword evidence="1" id="KW-0479">Metal-binding</keyword>
<dbReference type="Gene3D" id="4.10.60.10">
    <property type="entry name" value="Zinc finger, CCHC-type"/>
    <property type="match status" value="1"/>
</dbReference>
<evidence type="ECO:0000313" key="3">
    <source>
        <dbReference type="EMBL" id="GBN37567.1"/>
    </source>
</evidence>
<evidence type="ECO:0000313" key="4">
    <source>
        <dbReference type="Proteomes" id="UP000499080"/>
    </source>
</evidence>
<feature type="domain" description="CCHC-type" evidence="2">
    <location>
        <begin position="130"/>
        <end position="143"/>
    </location>
</feature>
<sequence>MSLRKVNKGGVLIECGTEEEINKLKEEMATNPNLKDQVQFRSLVKVKPKIIIYGVEDDLNTEAGLNTLREQNEELKEMELKHEYLMKTNRRTHWIISLDPDSFHKVIKMGKINVGWFRLRVREYLRPKQCFNCYRYGHIGKNCLKQGITVCMKCGREGHKMANCENTINCINCATLNTRFKNTYDTKHDVKGRACEAYFDELEFLRKRIDYGTSRFSVQ</sequence>
<feature type="domain" description="CCHC-type" evidence="2">
    <location>
        <begin position="151"/>
        <end position="166"/>
    </location>
</feature>
<dbReference type="OrthoDB" id="6437361at2759"/>
<accession>A0A4Y2NHK9</accession>
<evidence type="ECO:0000259" key="2">
    <source>
        <dbReference type="PROSITE" id="PS50158"/>
    </source>
</evidence>
<keyword evidence="4" id="KW-1185">Reference proteome</keyword>
<proteinExistence type="predicted"/>
<comment type="caution">
    <text evidence="3">The sequence shown here is derived from an EMBL/GenBank/DDBJ whole genome shotgun (WGS) entry which is preliminary data.</text>
</comment>
<dbReference type="SMART" id="SM00343">
    <property type="entry name" value="ZnF_C2HC"/>
    <property type="match status" value="2"/>
</dbReference>
<keyword evidence="1" id="KW-0863">Zinc-finger</keyword>
<dbReference type="AlphaFoldDB" id="A0A4Y2NHK9"/>
<organism evidence="3 4">
    <name type="scientific">Araneus ventricosus</name>
    <name type="common">Orbweaver spider</name>
    <name type="synonym">Epeira ventricosa</name>
    <dbReference type="NCBI Taxonomy" id="182803"/>
    <lineage>
        <taxon>Eukaryota</taxon>
        <taxon>Metazoa</taxon>
        <taxon>Ecdysozoa</taxon>
        <taxon>Arthropoda</taxon>
        <taxon>Chelicerata</taxon>
        <taxon>Arachnida</taxon>
        <taxon>Araneae</taxon>
        <taxon>Araneomorphae</taxon>
        <taxon>Entelegynae</taxon>
        <taxon>Araneoidea</taxon>
        <taxon>Araneidae</taxon>
        <taxon>Araneus</taxon>
    </lineage>
</organism>
<dbReference type="InterPro" id="IPR001878">
    <property type="entry name" value="Znf_CCHC"/>
</dbReference>
<dbReference type="GO" id="GO:0008270">
    <property type="term" value="F:zinc ion binding"/>
    <property type="evidence" value="ECO:0007669"/>
    <property type="project" value="UniProtKB-KW"/>
</dbReference>
<gene>
    <name evidence="3" type="ORF">AVEN_115693_1</name>
</gene>
<name>A0A4Y2NHK9_ARAVE</name>
<dbReference type="InterPro" id="IPR036875">
    <property type="entry name" value="Znf_CCHC_sf"/>
</dbReference>
<protein>
    <recommendedName>
        <fullName evidence="2">CCHC-type domain-containing protein</fullName>
    </recommendedName>
</protein>
<dbReference type="GO" id="GO:0003676">
    <property type="term" value="F:nucleic acid binding"/>
    <property type="evidence" value="ECO:0007669"/>
    <property type="project" value="InterPro"/>
</dbReference>
<dbReference type="Proteomes" id="UP000499080">
    <property type="component" value="Unassembled WGS sequence"/>
</dbReference>
<dbReference type="PROSITE" id="PS50158">
    <property type="entry name" value="ZF_CCHC"/>
    <property type="match status" value="2"/>
</dbReference>
<evidence type="ECO:0000256" key="1">
    <source>
        <dbReference type="PROSITE-ProRule" id="PRU00047"/>
    </source>
</evidence>
<reference evidence="3 4" key="1">
    <citation type="journal article" date="2019" name="Sci. Rep.">
        <title>Orb-weaving spider Araneus ventricosus genome elucidates the spidroin gene catalogue.</title>
        <authorList>
            <person name="Kono N."/>
            <person name="Nakamura H."/>
            <person name="Ohtoshi R."/>
            <person name="Moran D.A.P."/>
            <person name="Shinohara A."/>
            <person name="Yoshida Y."/>
            <person name="Fujiwara M."/>
            <person name="Mori M."/>
            <person name="Tomita M."/>
            <person name="Arakawa K."/>
        </authorList>
    </citation>
    <scope>NUCLEOTIDE SEQUENCE [LARGE SCALE GENOMIC DNA]</scope>
</reference>
<dbReference type="SUPFAM" id="SSF57756">
    <property type="entry name" value="Retrovirus zinc finger-like domains"/>
    <property type="match status" value="1"/>
</dbReference>
<keyword evidence="1" id="KW-0862">Zinc</keyword>